<gene>
    <name evidence="8" type="primary">DHLTA_2</name>
    <name evidence="8" type="ORF">PHATRDRAFT_13894</name>
</gene>
<dbReference type="Pfam" id="PF02817">
    <property type="entry name" value="E3_binding"/>
    <property type="match status" value="1"/>
</dbReference>
<dbReference type="PROSITE" id="PS00189">
    <property type="entry name" value="LIPOYL"/>
    <property type="match status" value="1"/>
</dbReference>
<sequence>AQDYPAHTVFPMPALSPTMESGTITAWHKQEGDAFIAGDVLCSIETDKASVDFEAQDDGVLAKILHQADAALDIVCGTPICVAVEEHQAVAAFADYTVAHDSSAESGGAASHDESTPSQPTPPHPTRNVPSILLPAARHLAESRGLNATVLSGSGKGGRVTKGDVLQAIADGTLPPLTADPTATVPTELPVPHVHAAEGSFADTPNSKMRKIIASRLTESKATVPHFYTSMEIPLDAILALRKQLASQHDVKVSVNDFIIRSSALALRDVPEVNGTYDAHSDTVRLNDSIDVSVAVATPTGLITPIIFQSDQLGLSALTATIRDLATRARDGKLAPHEYQGGTFSVSNLGMFGVDEFSAVINPPQAAILAVGGGARRVVPGTYVVDAPENRTSPTVHTILTGRLSADRRVVDEATAALFLAALERYLRQPALLML</sequence>
<dbReference type="GO" id="GO:0016746">
    <property type="term" value="F:acyltransferase activity"/>
    <property type="evidence" value="ECO:0007669"/>
    <property type="project" value="UniProtKB-KW"/>
</dbReference>
<dbReference type="InterPro" id="IPR011053">
    <property type="entry name" value="Single_hybrid_motif"/>
</dbReference>
<keyword evidence="9" id="KW-1185">Reference proteome</keyword>
<proteinExistence type="inferred from homology"/>
<feature type="domain" description="Lipoyl-binding" evidence="6">
    <location>
        <begin position="7"/>
        <end position="84"/>
    </location>
</feature>
<dbReference type="PANTHER" id="PTHR23151:SF90">
    <property type="entry name" value="DIHYDROLIPOYLLYSINE-RESIDUE ACETYLTRANSFERASE COMPONENT OF PYRUVATE DEHYDROGENASE COMPLEX, MITOCHONDRIAL-RELATED"/>
    <property type="match status" value="1"/>
</dbReference>
<reference evidence="8 9" key="1">
    <citation type="journal article" date="2008" name="Nature">
        <title>The Phaeodactylum genome reveals the evolutionary history of diatom genomes.</title>
        <authorList>
            <person name="Bowler C."/>
            <person name="Allen A.E."/>
            <person name="Badger J.H."/>
            <person name="Grimwood J."/>
            <person name="Jabbari K."/>
            <person name="Kuo A."/>
            <person name="Maheswari U."/>
            <person name="Martens C."/>
            <person name="Maumus F."/>
            <person name="Otillar R.P."/>
            <person name="Rayko E."/>
            <person name="Salamov A."/>
            <person name="Vandepoele K."/>
            <person name="Beszteri B."/>
            <person name="Gruber A."/>
            <person name="Heijde M."/>
            <person name="Katinka M."/>
            <person name="Mock T."/>
            <person name="Valentin K."/>
            <person name="Verret F."/>
            <person name="Berges J.A."/>
            <person name="Brownlee C."/>
            <person name="Cadoret J.P."/>
            <person name="Chiovitti A."/>
            <person name="Choi C.J."/>
            <person name="Coesel S."/>
            <person name="De Martino A."/>
            <person name="Detter J.C."/>
            <person name="Durkin C."/>
            <person name="Falciatore A."/>
            <person name="Fournet J."/>
            <person name="Haruta M."/>
            <person name="Huysman M.J."/>
            <person name="Jenkins B.D."/>
            <person name="Jiroutova K."/>
            <person name="Jorgensen R.E."/>
            <person name="Joubert Y."/>
            <person name="Kaplan A."/>
            <person name="Kroger N."/>
            <person name="Kroth P.G."/>
            <person name="La Roche J."/>
            <person name="Lindquist E."/>
            <person name="Lommer M."/>
            <person name="Martin-Jezequel V."/>
            <person name="Lopez P.J."/>
            <person name="Lucas S."/>
            <person name="Mangogna M."/>
            <person name="McGinnis K."/>
            <person name="Medlin L.K."/>
            <person name="Montsant A."/>
            <person name="Oudot-Le Secq M.P."/>
            <person name="Napoli C."/>
            <person name="Obornik M."/>
            <person name="Parker M.S."/>
            <person name="Petit J.L."/>
            <person name="Porcel B.M."/>
            <person name="Poulsen N."/>
            <person name="Robison M."/>
            <person name="Rychlewski L."/>
            <person name="Rynearson T.A."/>
            <person name="Schmutz J."/>
            <person name="Shapiro H."/>
            <person name="Siaut M."/>
            <person name="Stanley M."/>
            <person name="Sussman M.R."/>
            <person name="Taylor A.R."/>
            <person name="Vardi A."/>
            <person name="von Dassow P."/>
            <person name="Vyverman W."/>
            <person name="Willis A."/>
            <person name="Wyrwicz L.S."/>
            <person name="Rokhsar D.S."/>
            <person name="Weissenbach J."/>
            <person name="Armbrust E.V."/>
            <person name="Green B.R."/>
            <person name="Van de Peer Y."/>
            <person name="Grigoriev I.V."/>
        </authorList>
    </citation>
    <scope>NUCLEOTIDE SEQUENCE [LARGE SCALE GENOMIC DNA]</scope>
    <source>
        <strain evidence="8 9">CCAP 1055/1</strain>
    </source>
</reference>
<keyword evidence="3" id="KW-0809">Transit peptide</keyword>
<dbReference type="CDD" id="cd06849">
    <property type="entry name" value="lipoyl_domain"/>
    <property type="match status" value="1"/>
</dbReference>
<dbReference type="Pfam" id="PF00364">
    <property type="entry name" value="Biotin_lipoyl"/>
    <property type="match status" value="1"/>
</dbReference>
<dbReference type="GO" id="GO:0045254">
    <property type="term" value="C:pyruvate dehydrogenase complex"/>
    <property type="evidence" value="ECO:0007669"/>
    <property type="project" value="InterPro"/>
</dbReference>
<name>B7G3I7_PHATC</name>
<dbReference type="eggNOG" id="KOG0557">
    <property type="taxonomic scope" value="Eukaryota"/>
</dbReference>
<dbReference type="PANTHER" id="PTHR23151">
    <property type="entry name" value="DIHYDROLIPOAMIDE ACETYL/SUCCINYL-TRANSFERASE-RELATED"/>
    <property type="match status" value="1"/>
</dbReference>
<dbReference type="EC" id="2.3.1.-" evidence="4"/>
<comment type="similarity">
    <text evidence="1 4">Belongs to the 2-oxoacid dehydrogenase family.</text>
</comment>
<dbReference type="InterPro" id="IPR023213">
    <property type="entry name" value="CAT-like_dom_sf"/>
</dbReference>
<dbReference type="STRING" id="556484.B7G3I7"/>
<dbReference type="RefSeq" id="XP_002181796.1">
    <property type="nucleotide sequence ID" value="XM_002181760.1"/>
</dbReference>
<dbReference type="InterPro" id="IPR003016">
    <property type="entry name" value="2-oxoA_DH_lipoyl-BS"/>
</dbReference>
<dbReference type="InterPro" id="IPR045257">
    <property type="entry name" value="E2/Pdx1"/>
</dbReference>
<evidence type="ECO:0000313" key="9">
    <source>
        <dbReference type="Proteomes" id="UP000000759"/>
    </source>
</evidence>
<dbReference type="Gene3D" id="4.10.320.10">
    <property type="entry name" value="E3-binding domain"/>
    <property type="match status" value="1"/>
</dbReference>
<dbReference type="Proteomes" id="UP000000759">
    <property type="component" value="Chromosome 13"/>
</dbReference>
<dbReference type="Gene3D" id="3.30.559.10">
    <property type="entry name" value="Chloramphenicol acetyltransferase-like domain"/>
    <property type="match status" value="1"/>
</dbReference>
<evidence type="ECO:0000259" key="7">
    <source>
        <dbReference type="PROSITE" id="PS51826"/>
    </source>
</evidence>
<dbReference type="AlphaFoldDB" id="B7G3I7"/>
<dbReference type="GeneID" id="7202591"/>
<dbReference type="EMBL" id="CM000615">
    <property type="protein sequence ID" value="EEC47010.1"/>
    <property type="molecule type" value="Genomic_DNA"/>
</dbReference>
<dbReference type="SUPFAM" id="SSF47005">
    <property type="entry name" value="Peripheral subunit-binding domain of 2-oxo acid dehydrogenase complex"/>
    <property type="match status" value="1"/>
</dbReference>
<dbReference type="SUPFAM" id="SSF51230">
    <property type="entry name" value="Single hybrid motif"/>
    <property type="match status" value="1"/>
</dbReference>
<dbReference type="KEGG" id="pti:PHATRDRAFT_13894"/>
<comment type="cofactor">
    <cofactor evidence="4">
        <name>(R)-lipoate</name>
        <dbReference type="ChEBI" id="CHEBI:83088"/>
    </cofactor>
</comment>
<organism evidence="8 9">
    <name type="scientific">Phaeodactylum tricornutum (strain CCAP 1055/1)</name>
    <dbReference type="NCBI Taxonomy" id="556484"/>
    <lineage>
        <taxon>Eukaryota</taxon>
        <taxon>Sar</taxon>
        <taxon>Stramenopiles</taxon>
        <taxon>Ochrophyta</taxon>
        <taxon>Bacillariophyta</taxon>
        <taxon>Bacillariophyceae</taxon>
        <taxon>Bacillariophycidae</taxon>
        <taxon>Naviculales</taxon>
        <taxon>Phaeodactylaceae</taxon>
        <taxon>Phaeodactylum</taxon>
    </lineage>
</organism>
<dbReference type="InParanoid" id="B7G3I7"/>
<accession>B7G3I7</accession>
<evidence type="ECO:0000256" key="4">
    <source>
        <dbReference type="RuleBase" id="RU003423"/>
    </source>
</evidence>
<feature type="non-terminal residue" evidence="8">
    <location>
        <position position="1"/>
    </location>
</feature>
<keyword evidence="4 8" id="KW-0808">Transferase</keyword>
<dbReference type="InterPro" id="IPR001078">
    <property type="entry name" value="2-oxoacid_DH_actylTfrase"/>
</dbReference>
<dbReference type="GO" id="GO:0006086">
    <property type="term" value="P:pyruvate decarboxylation to acetyl-CoA"/>
    <property type="evidence" value="ECO:0007669"/>
    <property type="project" value="InterPro"/>
</dbReference>
<dbReference type="InterPro" id="IPR036625">
    <property type="entry name" value="E3-bd_dom_sf"/>
</dbReference>
<feature type="domain" description="Peripheral subunit-binding (PSBD)" evidence="7">
    <location>
        <begin position="132"/>
        <end position="169"/>
    </location>
</feature>
<evidence type="ECO:0000256" key="2">
    <source>
        <dbReference type="ARBA" id="ARBA00022823"/>
    </source>
</evidence>
<evidence type="ECO:0000256" key="5">
    <source>
        <dbReference type="SAM" id="MobiDB-lite"/>
    </source>
</evidence>
<dbReference type="Pfam" id="PF00198">
    <property type="entry name" value="2-oxoacid_dh"/>
    <property type="match status" value="1"/>
</dbReference>
<dbReference type="InterPro" id="IPR000089">
    <property type="entry name" value="Biotin_lipoyl"/>
</dbReference>
<dbReference type="Gene3D" id="2.40.50.100">
    <property type="match status" value="1"/>
</dbReference>
<dbReference type="GO" id="GO:0005739">
    <property type="term" value="C:mitochondrion"/>
    <property type="evidence" value="ECO:0007669"/>
    <property type="project" value="TreeGrafter"/>
</dbReference>
<evidence type="ECO:0000259" key="6">
    <source>
        <dbReference type="PROSITE" id="PS50968"/>
    </source>
</evidence>
<keyword evidence="2 4" id="KW-0450">Lipoyl</keyword>
<evidence type="ECO:0000256" key="1">
    <source>
        <dbReference type="ARBA" id="ARBA00007317"/>
    </source>
</evidence>
<evidence type="ECO:0000313" key="8">
    <source>
        <dbReference type="EMBL" id="EEC47010.1"/>
    </source>
</evidence>
<protein>
    <recommendedName>
        <fullName evidence="4">Dihydrolipoamide acetyltransferase component of pyruvate dehydrogenase complex</fullName>
        <ecNumber evidence="4">2.3.1.-</ecNumber>
    </recommendedName>
</protein>
<dbReference type="FunFam" id="2.40.50.100:FF:000010">
    <property type="entry name" value="Acetyltransferase component of pyruvate dehydrogenase complex"/>
    <property type="match status" value="1"/>
</dbReference>
<dbReference type="PROSITE" id="PS50968">
    <property type="entry name" value="BIOTINYL_LIPOYL"/>
    <property type="match status" value="1"/>
</dbReference>
<dbReference type="OrthoDB" id="537444at2759"/>
<dbReference type="PaxDb" id="2850-Phatr13894"/>
<dbReference type="InterPro" id="IPR004167">
    <property type="entry name" value="PSBD"/>
</dbReference>
<keyword evidence="4 8" id="KW-0012">Acyltransferase</keyword>
<feature type="region of interest" description="Disordered" evidence="5">
    <location>
        <begin position="103"/>
        <end position="130"/>
    </location>
</feature>
<evidence type="ECO:0000256" key="3">
    <source>
        <dbReference type="ARBA" id="ARBA00022946"/>
    </source>
</evidence>
<dbReference type="SUPFAM" id="SSF52777">
    <property type="entry name" value="CoA-dependent acyltransferases"/>
    <property type="match status" value="1"/>
</dbReference>
<dbReference type="PROSITE" id="PS51826">
    <property type="entry name" value="PSBD"/>
    <property type="match status" value="1"/>
</dbReference>
<reference evidence="9" key="2">
    <citation type="submission" date="2008-08" db="EMBL/GenBank/DDBJ databases">
        <authorList>
            <consortium name="Diatom Consortium"/>
            <person name="Grigoriev I."/>
            <person name="Grimwood J."/>
            <person name="Kuo A."/>
            <person name="Otillar R.P."/>
            <person name="Salamov A."/>
            <person name="Detter J.C."/>
            <person name="Lindquist E."/>
            <person name="Shapiro H."/>
            <person name="Lucas S."/>
            <person name="Glavina del Rio T."/>
            <person name="Pitluck S."/>
            <person name="Rokhsar D."/>
            <person name="Bowler C."/>
        </authorList>
    </citation>
    <scope>GENOME REANNOTATION</scope>
    <source>
        <strain evidence="9">CCAP 1055/1</strain>
    </source>
</reference>